<dbReference type="PANTHER" id="PTHR33395">
    <property type="entry name" value="TRANSCRIPTASE, PUTATIVE-RELATED-RELATED"/>
    <property type="match status" value="1"/>
</dbReference>
<keyword evidence="2" id="KW-1185">Reference proteome</keyword>
<accession>A0ABD2N621</accession>
<sequence length="147" mass="17028">MNTPKINFENKTYYTDKDIANTLNDYFTNIARSLQGQNIIMNTFDEISKDSTIYMMKVSEKELFAIINFLKNDSSPGPDNITVKDIKCLYEIIKNPLLKTLDEHLRVGTFPDSCEISKIIPIYKKRCRENPGNYRPICLTSIFSKKL</sequence>
<reference evidence="1 2" key="1">
    <citation type="journal article" date="2021" name="BMC Biol.">
        <title>Horizontally acquired antibacterial genes associated with adaptive radiation of ladybird beetles.</title>
        <authorList>
            <person name="Li H.S."/>
            <person name="Tang X.F."/>
            <person name="Huang Y.H."/>
            <person name="Xu Z.Y."/>
            <person name="Chen M.L."/>
            <person name="Du X.Y."/>
            <person name="Qiu B.Y."/>
            <person name="Chen P.T."/>
            <person name="Zhang W."/>
            <person name="Slipinski A."/>
            <person name="Escalona H.E."/>
            <person name="Waterhouse R.M."/>
            <person name="Zwick A."/>
            <person name="Pang H."/>
        </authorList>
    </citation>
    <scope>NUCLEOTIDE SEQUENCE [LARGE SCALE GENOMIC DNA]</scope>
    <source>
        <strain evidence="1">SYSU2018</strain>
    </source>
</reference>
<dbReference type="EMBL" id="JABFTP020000062">
    <property type="protein sequence ID" value="KAL3273739.1"/>
    <property type="molecule type" value="Genomic_DNA"/>
</dbReference>
<name>A0ABD2N621_9CUCU</name>
<evidence type="ECO:0000313" key="2">
    <source>
        <dbReference type="Proteomes" id="UP001516400"/>
    </source>
</evidence>
<proteinExistence type="predicted"/>
<organism evidence="1 2">
    <name type="scientific">Cryptolaemus montrouzieri</name>
    <dbReference type="NCBI Taxonomy" id="559131"/>
    <lineage>
        <taxon>Eukaryota</taxon>
        <taxon>Metazoa</taxon>
        <taxon>Ecdysozoa</taxon>
        <taxon>Arthropoda</taxon>
        <taxon>Hexapoda</taxon>
        <taxon>Insecta</taxon>
        <taxon>Pterygota</taxon>
        <taxon>Neoptera</taxon>
        <taxon>Endopterygota</taxon>
        <taxon>Coleoptera</taxon>
        <taxon>Polyphaga</taxon>
        <taxon>Cucujiformia</taxon>
        <taxon>Coccinelloidea</taxon>
        <taxon>Coccinellidae</taxon>
        <taxon>Scymninae</taxon>
        <taxon>Scymnini</taxon>
        <taxon>Cryptolaemus</taxon>
    </lineage>
</organism>
<dbReference type="PANTHER" id="PTHR33395:SF22">
    <property type="entry name" value="REVERSE TRANSCRIPTASE DOMAIN-CONTAINING PROTEIN"/>
    <property type="match status" value="1"/>
</dbReference>
<dbReference type="AlphaFoldDB" id="A0ABD2N621"/>
<gene>
    <name evidence="1" type="ORF">HHI36_015167</name>
</gene>
<comment type="caution">
    <text evidence="1">The sequence shown here is derived from an EMBL/GenBank/DDBJ whole genome shotgun (WGS) entry which is preliminary data.</text>
</comment>
<evidence type="ECO:0000313" key="1">
    <source>
        <dbReference type="EMBL" id="KAL3273739.1"/>
    </source>
</evidence>
<dbReference type="Proteomes" id="UP001516400">
    <property type="component" value="Unassembled WGS sequence"/>
</dbReference>
<protein>
    <submittedName>
        <fullName evidence="1">Uncharacterized protein</fullName>
    </submittedName>
</protein>